<reference evidence="1" key="1">
    <citation type="journal article" date="2020" name="Fungal Divers.">
        <title>Resolving the Mortierellaceae phylogeny through synthesis of multi-gene phylogenetics and phylogenomics.</title>
        <authorList>
            <person name="Vandepol N."/>
            <person name="Liber J."/>
            <person name="Desiro A."/>
            <person name="Na H."/>
            <person name="Kennedy M."/>
            <person name="Barry K."/>
            <person name="Grigoriev I.V."/>
            <person name="Miller A.N."/>
            <person name="O'Donnell K."/>
            <person name="Stajich J.E."/>
            <person name="Bonito G."/>
        </authorList>
    </citation>
    <scope>NUCLEOTIDE SEQUENCE</scope>
    <source>
        <strain evidence="1">NVP60</strain>
    </source>
</reference>
<feature type="non-terminal residue" evidence="1">
    <location>
        <position position="1"/>
    </location>
</feature>
<evidence type="ECO:0000313" key="2">
    <source>
        <dbReference type="Proteomes" id="UP000823405"/>
    </source>
</evidence>
<proteinExistence type="predicted"/>
<dbReference type="AlphaFoldDB" id="A0A9P6QNV4"/>
<accession>A0A9P6QNV4</accession>
<sequence length="188" mass="21292">VLKEYASVAAISSSGSQVVVGSARETVHGIPFQVFQLHPQSLKDKDVYPPATLTRVPHICPDLTSYYGQGMFHRINPTSNDQKDERFLAYNGITLEVYDIESWCRIYRLELGYQRGEEFTHSISQSLHGRYFCWNGFKGIISIWDIETGRIASNIYVEEDRAATYAVLSPYEDKVAIAVKATIQVFDT</sequence>
<dbReference type="SUPFAM" id="SSF82171">
    <property type="entry name" value="DPP6 N-terminal domain-like"/>
    <property type="match status" value="1"/>
</dbReference>
<evidence type="ECO:0000313" key="1">
    <source>
        <dbReference type="EMBL" id="KAG0272654.1"/>
    </source>
</evidence>
<keyword evidence="2" id="KW-1185">Reference proteome</keyword>
<protein>
    <submittedName>
        <fullName evidence="1">Uncharacterized protein</fullName>
    </submittedName>
</protein>
<dbReference type="Proteomes" id="UP000823405">
    <property type="component" value="Unassembled WGS sequence"/>
</dbReference>
<dbReference type="EMBL" id="JAAAIN010005893">
    <property type="protein sequence ID" value="KAG0272654.1"/>
    <property type="molecule type" value="Genomic_DNA"/>
</dbReference>
<dbReference type="InterPro" id="IPR015943">
    <property type="entry name" value="WD40/YVTN_repeat-like_dom_sf"/>
</dbReference>
<feature type="non-terminal residue" evidence="1">
    <location>
        <position position="188"/>
    </location>
</feature>
<dbReference type="Gene3D" id="2.130.10.10">
    <property type="entry name" value="YVTN repeat-like/Quinoprotein amine dehydrogenase"/>
    <property type="match status" value="1"/>
</dbReference>
<gene>
    <name evidence="1" type="ORF">BGZ97_010919</name>
</gene>
<organism evidence="1 2">
    <name type="scientific">Linnemannia gamsii</name>
    <dbReference type="NCBI Taxonomy" id="64522"/>
    <lineage>
        <taxon>Eukaryota</taxon>
        <taxon>Fungi</taxon>
        <taxon>Fungi incertae sedis</taxon>
        <taxon>Mucoromycota</taxon>
        <taxon>Mortierellomycotina</taxon>
        <taxon>Mortierellomycetes</taxon>
        <taxon>Mortierellales</taxon>
        <taxon>Mortierellaceae</taxon>
        <taxon>Linnemannia</taxon>
    </lineage>
</organism>
<comment type="caution">
    <text evidence="1">The sequence shown here is derived from an EMBL/GenBank/DDBJ whole genome shotgun (WGS) entry which is preliminary data.</text>
</comment>
<name>A0A9P6QNV4_9FUNG</name>
<dbReference type="OrthoDB" id="2449151at2759"/>